<evidence type="ECO:0000256" key="12">
    <source>
        <dbReference type="ARBA" id="ARBA00023136"/>
    </source>
</evidence>
<dbReference type="SMART" id="SM01002">
    <property type="entry name" value="AlaDh_PNT_C"/>
    <property type="match status" value="1"/>
</dbReference>
<evidence type="ECO:0000256" key="2">
    <source>
        <dbReference type="ARBA" id="ARBA00004429"/>
    </source>
</evidence>
<dbReference type="PANTHER" id="PTHR10160:SF19">
    <property type="entry name" value="PROTON-TRANSLOCATING NAD(P)(+) TRANSHYDROGENASE"/>
    <property type="match status" value="1"/>
</dbReference>
<dbReference type="SUPFAM" id="SSF51735">
    <property type="entry name" value="NAD(P)-binding Rossmann-fold domains"/>
    <property type="match status" value="1"/>
</dbReference>
<dbReference type="EMBL" id="CP072829">
    <property type="protein sequence ID" value="QTU84059.1"/>
    <property type="molecule type" value="Genomic_DNA"/>
</dbReference>
<dbReference type="Proteomes" id="UP000636394">
    <property type="component" value="Unassembled WGS sequence"/>
</dbReference>
<evidence type="ECO:0000256" key="1">
    <source>
        <dbReference type="ARBA" id="ARBA00003943"/>
    </source>
</evidence>
<proteinExistence type="predicted"/>
<dbReference type="InterPro" id="IPR007886">
    <property type="entry name" value="AlaDH/PNT_N"/>
</dbReference>
<feature type="transmembrane region" description="Helical" evidence="14">
    <location>
        <begin position="403"/>
        <end position="421"/>
    </location>
</feature>
<feature type="domain" description="Alanine dehydrogenase/pyridine nucleotide transhydrogenase NAD(H)-binding" evidence="15">
    <location>
        <begin position="146"/>
        <end position="310"/>
    </location>
</feature>
<dbReference type="GO" id="GO:0016491">
    <property type="term" value="F:oxidoreductase activity"/>
    <property type="evidence" value="ECO:0007669"/>
    <property type="project" value="UniProtKB-KW"/>
</dbReference>
<evidence type="ECO:0000259" key="16">
    <source>
        <dbReference type="SMART" id="SM01003"/>
    </source>
</evidence>
<dbReference type="RefSeq" id="WP_166340338.1">
    <property type="nucleotide sequence ID" value="NZ_CP072829.1"/>
</dbReference>
<evidence type="ECO:0000256" key="3">
    <source>
        <dbReference type="ARBA" id="ARBA00012943"/>
    </source>
</evidence>
<keyword evidence="5" id="KW-0997">Cell inner membrane</keyword>
<keyword evidence="19" id="KW-1185">Reference proteome</keyword>
<evidence type="ECO:0000313" key="17">
    <source>
        <dbReference type="EMBL" id="NHM14896.1"/>
    </source>
</evidence>
<dbReference type="PANTHER" id="PTHR10160">
    <property type="entry name" value="NAD(P) TRANSHYDROGENASE"/>
    <property type="match status" value="1"/>
</dbReference>
<comment type="catalytic activity">
    <reaction evidence="13">
        <text>NAD(+) + NADPH + H(+)(in) = NADH + NADP(+) + H(+)(out)</text>
        <dbReference type="Rhea" id="RHEA:47992"/>
        <dbReference type="ChEBI" id="CHEBI:15378"/>
        <dbReference type="ChEBI" id="CHEBI:57540"/>
        <dbReference type="ChEBI" id="CHEBI:57783"/>
        <dbReference type="ChEBI" id="CHEBI:57945"/>
        <dbReference type="ChEBI" id="CHEBI:58349"/>
        <dbReference type="EC" id="7.1.1.1"/>
    </reaction>
</comment>
<sequence>MRIGIPKETGGGQTLVAGTPDTVVKLQKLGYDVVVEAGAGEAASIEDAQYEAAGAAIVDRAGAWGADMVTCLNAPDEAALGLVREGAVVVARMNPGGNPDLVDALAHKGATALALDMVPRISRAQALDVRSSMMNVAGNRAVIEAANAFGRLFGGQVTAAGKVNPAKVYVIGVGVAGLAAIGAAGAMGAQVFASDVRAEVADQVESLGATFVEIPVVQESSDGYAKALTDEQQNKVLEVYAKQAAECDIVITTAQVPGRPAPLLLTAEAIRSMKPGSVVVDMGASELGSNSELTRPNESYTTENGVTIIGYEDLPSRMPGLASQLFGQNIVNLMKLVTKEKNGTPVFDMDDEVVRGMTATLDGAIMWPPPPVNVSAAPKETAPEPVAAEAASEPEKSAFEKHWWKVLVGILAVALVFAAPASMQSHFVVFALACVVGFYVITGVSHSLHTPLMSVTNAVSGIIIIGAMLLIGSANPVVAALSFIAMTIASINVFGGFLVTHRMLKMFQGSSED</sequence>
<keyword evidence="4" id="KW-1003">Cell membrane</keyword>
<organism evidence="18 20">
    <name type="scientific">Xiamenia xianingshaonis</name>
    <dbReference type="NCBI Taxonomy" id="2682776"/>
    <lineage>
        <taxon>Bacteria</taxon>
        <taxon>Bacillati</taxon>
        <taxon>Actinomycetota</taxon>
        <taxon>Coriobacteriia</taxon>
        <taxon>Eggerthellales</taxon>
        <taxon>Eggerthellaceae</taxon>
        <taxon>Xiamenia</taxon>
    </lineage>
</organism>
<evidence type="ECO:0000256" key="14">
    <source>
        <dbReference type="SAM" id="Phobius"/>
    </source>
</evidence>
<evidence type="ECO:0000256" key="4">
    <source>
        <dbReference type="ARBA" id="ARBA00022475"/>
    </source>
</evidence>
<comment type="subcellular location">
    <subcellularLocation>
        <location evidence="2">Cell inner membrane</location>
        <topology evidence="2">Multi-pass membrane protein</topology>
    </subcellularLocation>
</comment>
<dbReference type="AlphaFoldDB" id="A0A9E6MPJ6"/>
<evidence type="ECO:0000313" key="20">
    <source>
        <dbReference type="Proteomes" id="UP000671910"/>
    </source>
</evidence>
<feature type="transmembrane region" description="Helical" evidence="14">
    <location>
        <begin position="427"/>
        <end position="445"/>
    </location>
</feature>
<keyword evidence="11" id="KW-0520">NAD</keyword>
<feature type="transmembrane region" description="Helical" evidence="14">
    <location>
        <begin position="452"/>
        <end position="471"/>
    </location>
</feature>
<evidence type="ECO:0000256" key="5">
    <source>
        <dbReference type="ARBA" id="ARBA00022519"/>
    </source>
</evidence>
<dbReference type="GO" id="GO:0008750">
    <property type="term" value="F:proton-translocating NAD(P)+ transhydrogenase activity"/>
    <property type="evidence" value="ECO:0007669"/>
    <property type="project" value="UniProtKB-EC"/>
</dbReference>
<keyword evidence="9" id="KW-1278">Translocase</keyword>
<feature type="domain" description="Alanine dehydrogenase/pyridine nucleotide transhydrogenase N-terminal" evidence="16">
    <location>
        <begin position="4"/>
        <end position="137"/>
    </location>
</feature>
<dbReference type="Gene3D" id="3.40.50.720">
    <property type="entry name" value="NAD(P)-binding Rossmann-like Domain"/>
    <property type="match status" value="2"/>
</dbReference>
<keyword evidence="18" id="KW-0560">Oxidoreductase</keyword>
<dbReference type="NCBIfam" id="NF006942">
    <property type="entry name" value="PRK09424.1"/>
    <property type="match status" value="1"/>
</dbReference>
<dbReference type="GO" id="GO:0050661">
    <property type="term" value="F:NADP binding"/>
    <property type="evidence" value="ECO:0007669"/>
    <property type="project" value="TreeGrafter"/>
</dbReference>
<keyword evidence="10 14" id="KW-1133">Transmembrane helix</keyword>
<dbReference type="InterPro" id="IPR007698">
    <property type="entry name" value="AlaDH/PNT_NAD(H)-bd"/>
</dbReference>
<name>A0A9E6MPJ6_9ACTN</name>
<dbReference type="InterPro" id="IPR036291">
    <property type="entry name" value="NAD(P)-bd_dom_sf"/>
</dbReference>
<dbReference type="CDD" id="cd05304">
    <property type="entry name" value="Rubrum_tdh"/>
    <property type="match status" value="1"/>
</dbReference>
<dbReference type="GO" id="GO:0005886">
    <property type="term" value="C:plasma membrane"/>
    <property type="evidence" value="ECO:0007669"/>
    <property type="project" value="UniProtKB-SubCell"/>
</dbReference>
<evidence type="ECO:0000256" key="10">
    <source>
        <dbReference type="ARBA" id="ARBA00022989"/>
    </source>
</evidence>
<evidence type="ECO:0000256" key="7">
    <source>
        <dbReference type="ARBA" id="ARBA00022741"/>
    </source>
</evidence>
<dbReference type="Pfam" id="PF05222">
    <property type="entry name" value="AlaDh_PNT_N"/>
    <property type="match status" value="1"/>
</dbReference>
<dbReference type="SUPFAM" id="SSF52283">
    <property type="entry name" value="Formate/glycerate dehydrogenase catalytic domain-like"/>
    <property type="match status" value="1"/>
</dbReference>
<keyword evidence="6 14" id="KW-0812">Transmembrane</keyword>
<comment type="function">
    <text evidence="1">The transhydrogenation between NADH and NADP is coupled to respiration and ATP hydrolysis and functions as a proton pump across the membrane.</text>
</comment>
<dbReference type="Pfam" id="PF12769">
    <property type="entry name" value="PNTB_4TM"/>
    <property type="match status" value="1"/>
</dbReference>
<reference evidence="18" key="2">
    <citation type="submission" date="2021-04" db="EMBL/GenBank/DDBJ databases">
        <title>Novel species in family Eggerthellaceae.</title>
        <authorList>
            <person name="Zhang G."/>
        </authorList>
    </citation>
    <scope>NUCLEOTIDE SEQUENCE</scope>
    <source>
        <strain evidence="18">Zg-886</strain>
    </source>
</reference>
<dbReference type="Proteomes" id="UP000671910">
    <property type="component" value="Chromosome"/>
</dbReference>
<evidence type="ECO:0000313" key="18">
    <source>
        <dbReference type="EMBL" id="QTU84059.1"/>
    </source>
</evidence>
<evidence type="ECO:0000256" key="9">
    <source>
        <dbReference type="ARBA" id="ARBA00022967"/>
    </source>
</evidence>
<accession>A0A9E6MPJ6</accession>
<dbReference type="EMBL" id="WPCR01000013">
    <property type="protein sequence ID" value="NHM14896.1"/>
    <property type="molecule type" value="Genomic_DNA"/>
</dbReference>
<feature type="transmembrane region" description="Helical" evidence="14">
    <location>
        <begin position="477"/>
        <end position="499"/>
    </location>
</feature>
<gene>
    <name evidence="17" type="ORF">GMI68_09035</name>
    <name evidence="18" type="ORF">J7S26_06775</name>
</gene>
<evidence type="ECO:0000256" key="8">
    <source>
        <dbReference type="ARBA" id="ARBA00022857"/>
    </source>
</evidence>
<evidence type="ECO:0000259" key="15">
    <source>
        <dbReference type="SMART" id="SM01002"/>
    </source>
</evidence>
<dbReference type="GO" id="GO:0006740">
    <property type="term" value="P:NADPH regeneration"/>
    <property type="evidence" value="ECO:0007669"/>
    <property type="project" value="TreeGrafter"/>
</dbReference>
<dbReference type="SMART" id="SM01003">
    <property type="entry name" value="AlaDh_PNT_N"/>
    <property type="match status" value="1"/>
</dbReference>
<evidence type="ECO:0000256" key="6">
    <source>
        <dbReference type="ARBA" id="ARBA00022692"/>
    </source>
</evidence>
<dbReference type="NCBIfam" id="TIGR00561">
    <property type="entry name" value="pntA"/>
    <property type="match status" value="1"/>
</dbReference>
<dbReference type="InterPro" id="IPR024605">
    <property type="entry name" value="NADP_transhyd_a_C"/>
</dbReference>
<protein>
    <recommendedName>
        <fullName evidence="3">proton-translocating NAD(P)(+) transhydrogenase</fullName>
        <ecNumber evidence="3">7.1.1.1</ecNumber>
    </recommendedName>
</protein>
<reference evidence="17 19" key="1">
    <citation type="submission" date="2019-11" db="EMBL/GenBank/DDBJ databases">
        <title>Eggerthellaceae novel genus isolated from the rectal contents of marmort.</title>
        <authorList>
            <person name="Zhang G."/>
        </authorList>
    </citation>
    <scope>NUCLEOTIDE SEQUENCE [LARGE SCALE GENOMIC DNA]</scope>
    <source>
        <strain evidence="19">zg-886</strain>
        <strain evidence="17">Zg-886</strain>
    </source>
</reference>
<dbReference type="Pfam" id="PF01262">
    <property type="entry name" value="AlaDh_PNT_C"/>
    <property type="match status" value="1"/>
</dbReference>
<evidence type="ECO:0000256" key="13">
    <source>
        <dbReference type="ARBA" id="ARBA00048202"/>
    </source>
</evidence>
<dbReference type="PIRSF" id="PIRSF000203">
    <property type="entry name" value="NADP_transhydrogenase_alpha"/>
    <property type="match status" value="1"/>
</dbReference>
<keyword evidence="12 14" id="KW-0472">Membrane</keyword>
<evidence type="ECO:0000256" key="11">
    <source>
        <dbReference type="ARBA" id="ARBA00023027"/>
    </source>
</evidence>
<keyword evidence="8" id="KW-0521">NADP</keyword>
<dbReference type="KEGG" id="ebz:J7S26_06775"/>
<dbReference type="InterPro" id="IPR026255">
    <property type="entry name" value="NADP_transhyd_a"/>
</dbReference>
<dbReference type="EC" id="7.1.1.1" evidence="3"/>
<keyword evidence="7" id="KW-0547">Nucleotide-binding</keyword>
<evidence type="ECO:0000313" key="19">
    <source>
        <dbReference type="Proteomes" id="UP000636394"/>
    </source>
</evidence>